<dbReference type="Proteomes" id="UP000005204">
    <property type="component" value="Unassembled WGS sequence"/>
</dbReference>
<proteinExistence type="evidence at transcript level"/>
<dbReference type="InterPro" id="IPR000215">
    <property type="entry name" value="Serpin_fam"/>
</dbReference>
<dbReference type="InterPro" id="IPR036186">
    <property type="entry name" value="Serpin_sf"/>
</dbReference>
<evidence type="ECO:0000256" key="4">
    <source>
        <dbReference type="RuleBase" id="RU000411"/>
    </source>
</evidence>
<dbReference type="Pfam" id="PF00079">
    <property type="entry name" value="Serpin"/>
    <property type="match status" value="1"/>
</dbReference>
<dbReference type="GO" id="GO:0004867">
    <property type="term" value="F:serine-type endopeptidase inhibitor activity"/>
    <property type="evidence" value="ECO:0007669"/>
    <property type="project" value="UniProtKB-KW"/>
</dbReference>
<dbReference type="SMART" id="SM00093">
    <property type="entry name" value="SERPIN"/>
    <property type="match status" value="1"/>
</dbReference>
<name>C0J8I0_BOMMO</name>
<comment type="similarity">
    <text evidence="1 4">Belongs to the serpin family.</text>
</comment>
<dbReference type="EMBL" id="EU935632">
    <property type="protein sequence ID" value="ACG61194.1"/>
    <property type="molecule type" value="mRNA"/>
</dbReference>
<dbReference type="InParanoid" id="C0J8I0"/>
<dbReference type="InterPro" id="IPR042178">
    <property type="entry name" value="Serpin_sf_1"/>
</dbReference>
<dbReference type="Gene3D" id="3.30.497.10">
    <property type="entry name" value="Antithrombin, subunit I, domain 2"/>
    <property type="match status" value="1"/>
</dbReference>
<dbReference type="OMA" id="RIFREPF"/>
<evidence type="ECO:0000256" key="3">
    <source>
        <dbReference type="ARBA" id="ARBA00022900"/>
    </source>
</evidence>
<reference evidence="8" key="1">
    <citation type="journal article" date="2008" name="Insect Biochem. Mol. Biol.">
        <title>The genome of a lepidopteran model insect, the silkworm Bombyx mori.</title>
        <authorList>
            <consortium name="International Silkworm Genome Consortium"/>
        </authorList>
    </citation>
    <scope>NUCLEOTIDE SEQUENCE [LARGE SCALE GENOMIC DNA]</scope>
    <source>
        <strain evidence="8">p50T</strain>
    </source>
</reference>
<protein>
    <submittedName>
        <fullName evidence="6">Serpin-31</fullName>
    </submittedName>
</protein>
<evidence type="ECO:0000256" key="2">
    <source>
        <dbReference type="ARBA" id="ARBA00022690"/>
    </source>
</evidence>
<evidence type="ECO:0000313" key="8">
    <source>
        <dbReference type="Proteomes" id="UP000005204"/>
    </source>
</evidence>
<dbReference type="HOGENOM" id="CLU_799789_0_0_1"/>
<dbReference type="PANTHER" id="PTHR11461">
    <property type="entry name" value="SERINE PROTEASE INHIBITOR, SERPIN"/>
    <property type="match status" value="1"/>
</dbReference>
<keyword evidence="2" id="KW-0646">Protease inhibitor</keyword>
<keyword evidence="8" id="KW-1185">Reference proteome</keyword>
<dbReference type="PANTHER" id="PTHR11461:SF211">
    <property type="entry name" value="GH10112P-RELATED"/>
    <property type="match status" value="1"/>
</dbReference>
<dbReference type="OrthoDB" id="671595at2759"/>
<dbReference type="InterPro" id="IPR023795">
    <property type="entry name" value="Serpin_CS"/>
</dbReference>
<dbReference type="eggNOG" id="KOG2392">
    <property type="taxonomic scope" value="Eukaryota"/>
</dbReference>
<dbReference type="STRING" id="7091.C0J8I0"/>
<organism evidence="6">
    <name type="scientific">Bombyx mori</name>
    <name type="common">Silk moth</name>
    <dbReference type="NCBI Taxonomy" id="7091"/>
    <lineage>
        <taxon>Eukaryota</taxon>
        <taxon>Metazoa</taxon>
        <taxon>Ecdysozoa</taxon>
        <taxon>Arthropoda</taxon>
        <taxon>Hexapoda</taxon>
        <taxon>Insecta</taxon>
        <taxon>Pterygota</taxon>
        <taxon>Neoptera</taxon>
        <taxon>Endopterygota</taxon>
        <taxon>Lepidoptera</taxon>
        <taxon>Glossata</taxon>
        <taxon>Ditrysia</taxon>
        <taxon>Bombycoidea</taxon>
        <taxon>Bombycidae</taxon>
        <taxon>Bombycinae</taxon>
        <taxon>Bombyx</taxon>
    </lineage>
</organism>
<gene>
    <name evidence="7" type="primary">100272195</name>
</gene>
<sequence>MSLSQKIIKETNGQYVFSAYSIWLTLAAFAERAGGSARQELFEVLGLPEDECSRHSYYQLGLQGEKFGLDVSLPRTRLYLVDESIKISDDWLNFAKNYCGLTIRAVPMKRNPQLTAVIIREAISSFLPSLNFKGDSVLLDSLDYKGLWNEAFPETRIFREPFHDNSGNVIGAVDMMRTRKRIKMTYDHTLKATIAEIPVGHNAQYRFIFAMGDGITEALASADIDTLIELLTNLNDTRVPIEIAIPRFIIVSELDVRTLLESIGVESLWTDPMATGNITSPPASPSTFIQRVTATIKNRGAILPQDQGFIQESHGDEFIANRPFMFCLLDDTYTVLFSGGFSQPTYK</sequence>
<dbReference type="SMR" id="C0J8I0"/>
<keyword evidence="3" id="KW-0722">Serine protease inhibitor</keyword>
<dbReference type="PaxDb" id="7091-BGIBMGA013903-TA"/>
<evidence type="ECO:0000256" key="1">
    <source>
        <dbReference type="ARBA" id="ARBA00009500"/>
    </source>
</evidence>
<reference evidence="6" key="2">
    <citation type="journal article" date="2009" name="Genomics">
        <title>A comparative analysis of serpin genes in the silkworm genome.</title>
        <authorList>
            <person name="Zou Z."/>
            <person name="Picheng Z."/>
            <person name="Weng H."/>
            <person name="Mita K."/>
            <person name="Jiang H."/>
        </authorList>
    </citation>
    <scope>NUCLEOTIDE SEQUENCE</scope>
</reference>
<dbReference type="EnsemblMetazoa" id="NM_001146250.1">
    <property type="protein sequence ID" value="NP_001139722.1"/>
    <property type="gene ID" value="GeneID_100272195"/>
</dbReference>
<evidence type="ECO:0000313" key="7">
    <source>
        <dbReference type="EnsemblMetazoa" id="NP_001139722.1"/>
    </source>
</evidence>
<dbReference type="Gene3D" id="2.30.39.10">
    <property type="entry name" value="Alpha-1-antitrypsin, domain 1"/>
    <property type="match status" value="1"/>
</dbReference>
<reference evidence="7" key="3">
    <citation type="submission" date="2022-06" db="UniProtKB">
        <authorList>
            <consortium name="EnsemblMetazoa"/>
        </authorList>
    </citation>
    <scope>IDENTIFICATION</scope>
    <source>
        <strain evidence="7">p50T (Dazao)</strain>
    </source>
</reference>
<dbReference type="AlphaFoldDB" id="C0J8I0"/>
<dbReference type="PROSITE" id="PS00284">
    <property type="entry name" value="SERPIN"/>
    <property type="match status" value="1"/>
</dbReference>
<dbReference type="InterPro" id="IPR023796">
    <property type="entry name" value="Serpin_dom"/>
</dbReference>
<evidence type="ECO:0000259" key="5">
    <source>
        <dbReference type="SMART" id="SM00093"/>
    </source>
</evidence>
<dbReference type="InterPro" id="IPR042185">
    <property type="entry name" value="Serpin_sf_2"/>
</dbReference>
<dbReference type="SUPFAM" id="SSF56574">
    <property type="entry name" value="Serpins"/>
    <property type="match status" value="1"/>
</dbReference>
<accession>C0J8I0</accession>
<dbReference type="KEGG" id="bmor:100272195"/>
<dbReference type="GO" id="GO:0005615">
    <property type="term" value="C:extracellular space"/>
    <property type="evidence" value="ECO:0007669"/>
    <property type="project" value="InterPro"/>
</dbReference>
<feature type="domain" description="Serpin" evidence="5">
    <location>
        <begin position="1"/>
        <end position="344"/>
    </location>
</feature>
<evidence type="ECO:0000313" key="6">
    <source>
        <dbReference type="EMBL" id="ACG61194.1"/>
    </source>
</evidence>